<feature type="region of interest" description="Disordered" evidence="1">
    <location>
        <begin position="180"/>
        <end position="215"/>
    </location>
</feature>
<reference evidence="3" key="1">
    <citation type="submission" date="2025-08" db="UniProtKB">
        <authorList>
            <consortium name="RefSeq"/>
        </authorList>
    </citation>
    <scope>IDENTIFICATION</scope>
    <source>
        <tissue evidence="3">Spleen</tissue>
    </source>
</reference>
<evidence type="ECO:0000313" key="2">
    <source>
        <dbReference type="Proteomes" id="UP000515140"/>
    </source>
</evidence>
<dbReference type="GeneID" id="110194017"/>
<sequence>MGALQLKFQGKDSTGQGLPKVGGGTVEPLPSPGPKVCHLHGRGAAGKQPPPPPPPPPGFRRRQWARASLLPRLPTVGGAPAAGTAARAELELGSGGRGGCEAREQPGRGLLWLAGWRMEEKVGAEGDCGAQGWGRSLLEENEQEEGADLPSSLRPPPSPPFARGGGAGVCRMKCIPPGQGLATRRAQARGAPAGQAAMVAPGQGPHPKSPGLSVPLCQAWNASRMS</sequence>
<dbReference type="RefSeq" id="XP_020821790.1">
    <property type="nucleotide sequence ID" value="XM_020966131.1"/>
</dbReference>
<dbReference type="InParanoid" id="A0A6P5IID8"/>
<name>A0A6P5IID8_PHACI</name>
<feature type="region of interest" description="Disordered" evidence="1">
    <location>
        <begin position="141"/>
        <end position="168"/>
    </location>
</feature>
<proteinExistence type="predicted"/>
<keyword evidence="2" id="KW-1185">Reference proteome</keyword>
<protein>
    <submittedName>
        <fullName evidence="3">Serine/threonine-protein phosphatase 1 regulatory subunit 10-like</fullName>
    </submittedName>
</protein>
<evidence type="ECO:0000256" key="1">
    <source>
        <dbReference type="SAM" id="MobiDB-lite"/>
    </source>
</evidence>
<feature type="region of interest" description="Disordered" evidence="1">
    <location>
        <begin position="1"/>
        <end position="65"/>
    </location>
</feature>
<evidence type="ECO:0000313" key="3">
    <source>
        <dbReference type="RefSeq" id="XP_020821790.1"/>
    </source>
</evidence>
<gene>
    <name evidence="3" type="primary">LOC110194017</name>
</gene>
<accession>A0A6P5IID8</accession>
<dbReference type="KEGG" id="pcw:110194017"/>
<feature type="compositionally biased region" description="Low complexity" evidence="1">
    <location>
        <begin position="182"/>
        <end position="205"/>
    </location>
</feature>
<feature type="compositionally biased region" description="Pro residues" evidence="1">
    <location>
        <begin position="48"/>
        <end position="58"/>
    </location>
</feature>
<dbReference type="AlphaFoldDB" id="A0A6P5IID8"/>
<organism evidence="2 3">
    <name type="scientific">Phascolarctos cinereus</name>
    <name type="common">Koala</name>
    <dbReference type="NCBI Taxonomy" id="38626"/>
    <lineage>
        <taxon>Eukaryota</taxon>
        <taxon>Metazoa</taxon>
        <taxon>Chordata</taxon>
        <taxon>Craniata</taxon>
        <taxon>Vertebrata</taxon>
        <taxon>Euteleostomi</taxon>
        <taxon>Mammalia</taxon>
        <taxon>Metatheria</taxon>
        <taxon>Diprotodontia</taxon>
        <taxon>Phascolarctidae</taxon>
        <taxon>Phascolarctos</taxon>
    </lineage>
</organism>
<dbReference type="Proteomes" id="UP000515140">
    <property type="component" value="Unplaced"/>
</dbReference>